<evidence type="ECO:0000313" key="19">
    <source>
        <dbReference type="EMBL" id="HFB54332.1"/>
    </source>
</evidence>
<feature type="domain" description="HAMP" evidence="18">
    <location>
        <begin position="201"/>
        <end position="253"/>
    </location>
</feature>
<evidence type="ECO:0000259" key="17">
    <source>
        <dbReference type="PROSITE" id="PS50109"/>
    </source>
</evidence>
<dbReference type="CDD" id="cd00082">
    <property type="entry name" value="HisKA"/>
    <property type="match status" value="1"/>
</dbReference>
<evidence type="ECO:0000256" key="6">
    <source>
        <dbReference type="ARBA" id="ARBA00022553"/>
    </source>
</evidence>
<keyword evidence="5" id="KW-0997">Cell inner membrane</keyword>
<evidence type="ECO:0000256" key="2">
    <source>
        <dbReference type="ARBA" id="ARBA00004429"/>
    </source>
</evidence>
<dbReference type="PANTHER" id="PTHR44936">
    <property type="entry name" value="SENSOR PROTEIN CREC"/>
    <property type="match status" value="1"/>
</dbReference>
<keyword evidence="11" id="KW-0067">ATP-binding</keyword>
<keyword evidence="6" id="KW-0597">Phosphoprotein</keyword>
<keyword evidence="10" id="KW-0418">Kinase</keyword>
<dbReference type="Gene3D" id="1.10.287.130">
    <property type="match status" value="1"/>
</dbReference>
<dbReference type="EC" id="2.7.13.3" evidence="3"/>
<name>A0A7C3G7J4_9PROT</name>
<evidence type="ECO:0000256" key="9">
    <source>
        <dbReference type="ARBA" id="ARBA00022741"/>
    </source>
</evidence>
<evidence type="ECO:0000256" key="15">
    <source>
        <dbReference type="SAM" id="MobiDB-lite"/>
    </source>
</evidence>
<evidence type="ECO:0000256" key="13">
    <source>
        <dbReference type="ARBA" id="ARBA00023012"/>
    </source>
</evidence>
<dbReference type="InterPro" id="IPR050980">
    <property type="entry name" value="2C_sensor_his_kinase"/>
</dbReference>
<evidence type="ECO:0000256" key="14">
    <source>
        <dbReference type="ARBA" id="ARBA00023136"/>
    </source>
</evidence>
<evidence type="ECO:0000256" key="16">
    <source>
        <dbReference type="SAM" id="Phobius"/>
    </source>
</evidence>
<evidence type="ECO:0000256" key="8">
    <source>
        <dbReference type="ARBA" id="ARBA00022692"/>
    </source>
</evidence>
<dbReference type="SUPFAM" id="SSF47384">
    <property type="entry name" value="Homodimeric domain of signal transducing histidine kinase"/>
    <property type="match status" value="1"/>
</dbReference>
<dbReference type="GO" id="GO:0005886">
    <property type="term" value="C:plasma membrane"/>
    <property type="evidence" value="ECO:0007669"/>
    <property type="project" value="UniProtKB-SubCell"/>
</dbReference>
<keyword evidence="14 16" id="KW-0472">Membrane</keyword>
<evidence type="ECO:0000256" key="3">
    <source>
        <dbReference type="ARBA" id="ARBA00012438"/>
    </source>
</evidence>
<evidence type="ECO:0000256" key="1">
    <source>
        <dbReference type="ARBA" id="ARBA00000085"/>
    </source>
</evidence>
<dbReference type="InterPro" id="IPR003594">
    <property type="entry name" value="HATPase_dom"/>
</dbReference>
<organism evidence="19">
    <name type="scientific">Hellea balneolensis</name>
    <dbReference type="NCBI Taxonomy" id="287478"/>
    <lineage>
        <taxon>Bacteria</taxon>
        <taxon>Pseudomonadati</taxon>
        <taxon>Pseudomonadota</taxon>
        <taxon>Alphaproteobacteria</taxon>
        <taxon>Maricaulales</taxon>
        <taxon>Robiginitomaculaceae</taxon>
        <taxon>Hellea</taxon>
    </lineage>
</organism>
<evidence type="ECO:0000256" key="7">
    <source>
        <dbReference type="ARBA" id="ARBA00022679"/>
    </source>
</evidence>
<dbReference type="AlphaFoldDB" id="A0A7C3G7J4"/>
<dbReference type="InterPro" id="IPR005467">
    <property type="entry name" value="His_kinase_dom"/>
</dbReference>
<dbReference type="PROSITE" id="PS50885">
    <property type="entry name" value="HAMP"/>
    <property type="match status" value="1"/>
</dbReference>
<comment type="catalytic activity">
    <reaction evidence="1">
        <text>ATP + protein L-histidine = ADP + protein N-phospho-L-histidine.</text>
        <dbReference type="EC" id="2.7.13.3"/>
    </reaction>
</comment>
<dbReference type="SUPFAM" id="SSF55874">
    <property type="entry name" value="ATPase domain of HSP90 chaperone/DNA topoisomerase II/histidine kinase"/>
    <property type="match status" value="1"/>
</dbReference>
<dbReference type="GO" id="GO:0005524">
    <property type="term" value="F:ATP binding"/>
    <property type="evidence" value="ECO:0007669"/>
    <property type="project" value="UniProtKB-KW"/>
</dbReference>
<feature type="domain" description="Histidine kinase" evidence="17">
    <location>
        <begin position="261"/>
        <end position="455"/>
    </location>
</feature>
<evidence type="ECO:0000259" key="18">
    <source>
        <dbReference type="PROSITE" id="PS50885"/>
    </source>
</evidence>
<dbReference type="SMART" id="SM00304">
    <property type="entry name" value="HAMP"/>
    <property type="match status" value="1"/>
</dbReference>
<accession>A0A7C3G7J4</accession>
<dbReference type="SMART" id="SM00387">
    <property type="entry name" value="HATPase_c"/>
    <property type="match status" value="1"/>
</dbReference>
<dbReference type="SMART" id="SM00388">
    <property type="entry name" value="HisKA"/>
    <property type="match status" value="1"/>
</dbReference>
<reference evidence="19" key="1">
    <citation type="journal article" date="2020" name="mSystems">
        <title>Genome- and Community-Level Interaction Insights into Carbon Utilization and Element Cycling Functions of Hydrothermarchaeota in Hydrothermal Sediment.</title>
        <authorList>
            <person name="Zhou Z."/>
            <person name="Liu Y."/>
            <person name="Xu W."/>
            <person name="Pan J."/>
            <person name="Luo Z.H."/>
            <person name="Li M."/>
        </authorList>
    </citation>
    <scope>NUCLEOTIDE SEQUENCE [LARGE SCALE GENOMIC DNA]</scope>
    <source>
        <strain evidence="19">HyVt-489</strain>
    </source>
</reference>
<evidence type="ECO:0000256" key="5">
    <source>
        <dbReference type="ARBA" id="ARBA00022519"/>
    </source>
</evidence>
<dbReference type="InterPro" id="IPR003661">
    <property type="entry name" value="HisK_dim/P_dom"/>
</dbReference>
<feature type="transmembrane region" description="Helical" evidence="16">
    <location>
        <begin position="179"/>
        <end position="201"/>
    </location>
</feature>
<keyword evidence="4" id="KW-1003">Cell membrane</keyword>
<keyword evidence="13" id="KW-0902">Two-component regulatory system</keyword>
<feature type="transmembrane region" description="Helical" evidence="16">
    <location>
        <begin position="32"/>
        <end position="56"/>
    </location>
</feature>
<dbReference type="GO" id="GO:0000155">
    <property type="term" value="F:phosphorelay sensor kinase activity"/>
    <property type="evidence" value="ECO:0007669"/>
    <property type="project" value="InterPro"/>
</dbReference>
<keyword evidence="12 16" id="KW-1133">Transmembrane helix</keyword>
<dbReference type="PRINTS" id="PR00344">
    <property type="entry name" value="BCTRLSENSOR"/>
</dbReference>
<proteinExistence type="predicted"/>
<gene>
    <name evidence="19" type="ORF">ENJ46_00290</name>
</gene>
<sequence>MDDTHNIDVPASSPTNTERKQGWLKKRLPKSLFGRALLIIMLPIALMQTIVAYIFFDAHWQTVTANLSNSVAADISVAIQMYQQEPGAERAQRLDDMLRPKLQLSMALDTKKELPTALRNSFFSSLDKTLRRALTENLDQKFWFDTTRYPHHIDIRVAVDEGVLRFIVPRERVFAPTGYIFLFWLIMATVLLSLVSILFILNQARPIVKLARAADDFGKGRDIGTFKPSGATEVRQAGTAFLDMRERILRHVQQRTTLLAGVSHDLRTPLTRLKLHLALSDEDDNSQAAANDIKDMEQMLDAYLNFARDATDEKMRVSSLAVLLRDLIKTLPAPRPHLDIEGKLMANIRPVAIKRALANLINNAMHYGETVNIQAQQSSHHITVIIDDDGPGIAPQKRGEALKPFSRLDAARNQNVKGVGLGLSIAKDVIEGHGGMLTLSDSPQGGLRCHITLPL</sequence>
<keyword evidence="8 16" id="KW-0812">Transmembrane</keyword>
<evidence type="ECO:0000256" key="12">
    <source>
        <dbReference type="ARBA" id="ARBA00022989"/>
    </source>
</evidence>
<dbReference type="InterPro" id="IPR036097">
    <property type="entry name" value="HisK_dim/P_sf"/>
</dbReference>
<keyword evidence="9" id="KW-0547">Nucleotide-binding</keyword>
<dbReference type="Proteomes" id="UP000886042">
    <property type="component" value="Unassembled WGS sequence"/>
</dbReference>
<dbReference type="PROSITE" id="PS50109">
    <property type="entry name" value="HIS_KIN"/>
    <property type="match status" value="1"/>
</dbReference>
<dbReference type="Pfam" id="PF00512">
    <property type="entry name" value="HisKA"/>
    <property type="match status" value="1"/>
</dbReference>
<keyword evidence="7" id="KW-0808">Transferase</keyword>
<evidence type="ECO:0000256" key="10">
    <source>
        <dbReference type="ARBA" id="ARBA00022777"/>
    </source>
</evidence>
<protein>
    <recommendedName>
        <fullName evidence="3">histidine kinase</fullName>
        <ecNumber evidence="3">2.7.13.3</ecNumber>
    </recommendedName>
</protein>
<dbReference type="InterPro" id="IPR004358">
    <property type="entry name" value="Sig_transdc_His_kin-like_C"/>
</dbReference>
<comment type="caution">
    <text evidence="19">The sequence shown here is derived from an EMBL/GenBank/DDBJ whole genome shotgun (WGS) entry which is preliminary data.</text>
</comment>
<evidence type="ECO:0000256" key="4">
    <source>
        <dbReference type="ARBA" id="ARBA00022475"/>
    </source>
</evidence>
<comment type="subcellular location">
    <subcellularLocation>
        <location evidence="2">Cell inner membrane</location>
        <topology evidence="2">Multi-pass membrane protein</topology>
    </subcellularLocation>
</comment>
<feature type="region of interest" description="Disordered" evidence="15">
    <location>
        <begin position="1"/>
        <end position="21"/>
    </location>
</feature>
<dbReference type="PANTHER" id="PTHR44936:SF5">
    <property type="entry name" value="SENSOR HISTIDINE KINASE ENVZ"/>
    <property type="match status" value="1"/>
</dbReference>
<dbReference type="InterPro" id="IPR003660">
    <property type="entry name" value="HAMP_dom"/>
</dbReference>
<dbReference type="InterPro" id="IPR036890">
    <property type="entry name" value="HATPase_C_sf"/>
</dbReference>
<dbReference type="Gene3D" id="3.30.565.10">
    <property type="entry name" value="Histidine kinase-like ATPase, C-terminal domain"/>
    <property type="match status" value="1"/>
</dbReference>
<dbReference type="EMBL" id="DRMN01000021">
    <property type="protein sequence ID" value="HFB54332.1"/>
    <property type="molecule type" value="Genomic_DNA"/>
</dbReference>
<evidence type="ECO:0000256" key="11">
    <source>
        <dbReference type="ARBA" id="ARBA00022840"/>
    </source>
</evidence>
<dbReference type="Pfam" id="PF02518">
    <property type="entry name" value="HATPase_c"/>
    <property type="match status" value="1"/>
</dbReference>